<dbReference type="Gramene" id="OE9A018148T1">
    <property type="protein sequence ID" value="OE9A018148C1"/>
    <property type="gene ID" value="OE9A018148"/>
</dbReference>
<proteinExistence type="inferred from homology"/>
<comment type="similarity">
    <text evidence="2">Belongs to the major facilitator superfamily. Proton-dependent oligopeptide transporter (POT/PTR) (TC 2.A.17) family.</text>
</comment>
<gene>
    <name evidence="8" type="ORF">OLEA9_A018148</name>
</gene>
<dbReference type="InterPro" id="IPR036259">
    <property type="entry name" value="MFS_trans_sf"/>
</dbReference>
<sequence>MAISIDISDEEIQLLNSNASVQDCVDYKGLPSNRFNSGRWRSAFLIMAVEVAERFAFYGITLNLITYLTGPLGQSTANGAASLNVWSMPRYYNCFCAINFGIIMTFTLGSNVQGGHKPCIQAFGADQFDSRNPEELKAKSSFFHWWFNSKGYDNSLSVKIGLAFCNTFRNQSISTSVAEFKLLDKESLSPRSLDQDFCSTNKVGEDKGIPRLFPIWATCLVFAIVYAQVFTLFTEQEVTMDESIGPNFKVPAASLLVFISLSTVILIPIYDRILVPFARAITGKPSGIMMLQRIGTGLVFSPLSMVIVAVFEMKHLETAQKYGLVNMLEAIVPMSIWWLIPQYLLFGIAEVFAYVGLQEFFYDKVPSGLRSTGLALYSSIFGIGSFLNSCLISTIEKASGGRGRSGWFLDNLNRVH</sequence>
<dbReference type="SUPFAM" id="SSF103473">
    <property type="entry name" value="MFS general substrate transporter"/>
    <property type="match status" value="1"/>
</dbReference>
<keyword evidence="5 7" id="KW-0472">Membrane</keyword>
<feature type="transmembrane region" description="Helical" evidence="7">
    <location>
        <begin position="374"/>
        <end position="395"/>
    </location>
</feature>
<evidence type="ECO:0000256" key="7">
    <source>
        <dbReference type="SAM" id="Phobius"/>
    </source>
</evidence>
<reference evidence="8 9" key="1">
    <citation type="submission" date="2019-12" db="EMBL/GenBank/DDBJ databases">
        <authorList>
            <person name="Alioto T."/>
            <person name="Alioto T."/>
            <person name="Gomez Garrido J."/>
        </authorList>
    </citation>
    <scope>NUCLEOTIDE SEQUENCE [LARGE SCALE GENOMIC DNA]</scope>
</reference>
<feature type="transmembrane region" description="Helical" evidence="7">
    <location>
        <begin position="291"/>
        <end position="311"/>
    </location>
</feature>
<keyword evidence="4 7" id="KW-1133">Transmembrane helix</keyword>
<dbReference type="InterPro" id="IPR000109">
    <property type="entry name" value="POT_fam"/>
</dbReference>
<feature type="transmembrane region" description="Helical" evidence="7">
    <location>
        <begin position="331"/>
        <end position="353"/>
    </location>
</feature>
<dbReference type="Proteomes" id="UP000594638">
    <property type="component" value="Unassembled WGS sequence"/>
</dbReference>
<dbReference type="EMBL" id="CACTIH010007525">
    <property type="protein sequence ID" value="CAA3015119.1"/>
    <property type="molecule type" value="Genomic_DNA"/>
</dbReference>
<comment type="caution">
    <text evidence="8">The sequence shown here is derived from an EMBL/GenBank/DDBJ whole genome shotgun (WGS) entry which is preliminary data.</text>
</comment>
<keyword evidence="9" id="KW-1185">Reference proteome</keyword>
<protein>
    <submittedName>
        <fullName evidence="8">NRT1 PTR FAMILY -like</fullName>
    </submittedName>
</protein>
<evidence type="ECO:0000313" key="9">
    <source>
        <dbReference type="Proteomes" id="UP000594638"/>
    </source>
</evidence>
<feature type="transmembrane region" description="Helical" evidence="7">
    <location>
        <begin position="212"/>
        <end position="230"/>
    </location>
</feature>
<comment type="subcellular location">
    <subcellularLocation>
        <location evidence="1">Membrane</location>
        <topology evidence="1">Multi-pass membrane protein</topology>
    </subcellularLocation>
</comment>
<evidence type="ECO:0000256" key="2">
    <source>
        <dbReference type="ARBA" id="ARBA00005982"/>
    </source>
</evidence>
<dbReference type="Gene3D" id="1.20.1250.20">
    <property type="entry name" value="MFS general substrate transporter like domains"/>
    <property type="match status" value="3"/>
</dbReference>
<evidence type="ECO:0000256" key="6">
    <source>
        <dbReference type="ARBA" id="ARBA00044504"/>
    </source>
</evidence>
<evidence type="ECO:0000313" key="8">
    <source>
        <dbReference type="EMBL" id="CAA3015119.1"/>
    </source>
</evidence>
<accession>A0A8S0UI68</accession>
<dbReference type="OrthoDB" id="8904098at2759"/>
<dbReference type="GO" id="GO:0016020">
    <property type="term" value="C:membrane"/>
    <property type="evidence" value="ECO:0007669"/>
    <property type="project" value="UniProtKB-SubCell"/>
</dbReference>
<evidence type="ECO:0000256" key="1">
    <source>
        <dbReference type="ARBA" id="ARBA00004141"/>
    </source>
</evidence>
<evidence type="ECO:0000256" key="3">
    <source>
        <dbReference type="ARBA" id="ARBA00022692"/>
    </source>
</evidence>
<dbReference type="GO" id="GO:0022857">
    <property type="term" value="F:transmembrane transporter activity"/>
    <property type="evidence" value="ECO:0007669"/>
    <property type="project" value="InterPro"/>
</dbReference>
<dbReference type="PANTHER" id="PTHR11654">
    <property type="entry name" value="OLIGOPEPTIDE TRANSPORTER-RELATED"/>
    <property type="match status" value="1"/>
</dbReference>
<evidence type="ECO:0000256" key="4">
    <source>
        <dbReference type="ARBA" id="ARBA00022989"/>
    </source>
</evidence>
<dbReference type="AlphaFoldDB" id="A0A8S0UI68"/>
<feature type="transmembrane region" description="Helical" evidence="7">
    <location>
        <begin position="250"/>
        <end position="270"/>
    </location>
</feature>
<dbReference type="Pfam" id="PF00854">
    <property type="entry name" value="PTR2"/>
    <property type="match status" value="1"/>
</dbReference>
<name>A0A8S0UI68_OLEEU</name>
<evidence type="ECO:0000256" key="5">
    <source>
        <dbReference type="ARBA" id="ARBA00023136"/>
    </source>
</evidence>
<organism evidence="8 9">
    <name type="scientific">Olea europaea subsp. europaea</name>
    <dbReference type="NCBI Taxonomy" id="158383"/>
    <lineage>
        <taxon>Eukaryota</taxon>
        <taxon>Viridiplantae</taxon>
        <taxon>Streptophyta</taxon>
        <taxon>Embryophyta</taxon>
        <taxon>Tracheophyta</taxon>
        <taxon>Spermatophyta</taxon>
        <taxon>Magnoliopsida</taxon>
        <taxon>eudicotyledons</taxon>
        <taxon>Gunneridae</taxon>
        <taxon>Pentapetalae</taxon>
        <taxon>asterids</taxon>
        <taxon>lamiids</taxon>
        <taxon>Lamiales</taxon>
        <taxon>Oleaceae</taxon>
        <taxon>Oleeae</taxon>
        <taxon>Olea</taxon>
    </lineage>
</organism>
<comment type="similarity">
    <text evidence="6">Belongs to the major facilitator superfamily. Phosphate:H(+) symporter (TC 2.A.1.9) family.</text>
</comment>
<keyword evidence="3 7" id="KW-0812">Transmembrane</keyword>